<dbReference type="SMART" id="SM00382">
    <property type="entry name" value="AAA"/>
    <property type="match status" value="2"/>
</dbReference>
<dbReference type="PANTHER" id="PTHR23077:SF12">
    <property type="entry name" value="PEROXISOMAL ATPASE PEX1"/>
    <property type="match status" value="1"/>
</dbReference>
<dbReference type="Gene3D" id="3.40.50.300">
    <property type="entry name" value="P-loop containing nucleotide triphosphate hydrolases"/>
    <property type="match status" value="2"/>
</dbReference>
<dbReference type="Gene3D" id="2.40.40.20">
    <property type="match status" value="1"/>
</dbReference>
<evidence type="ECO:0000256" key="2">
    <source>
        <dbReference type="ARBA" id="ARBA00006914"/>
    </source>
</evidence>
<evidence type="ECO:0000259" key="9">
    <source>
        <dbReference type="SMART" id="SM00382"/>
    </source>
</evidence>
<dbReference type="InterPro" id="IPR009010">
    <property type="entry name" value="Asp_de-COase-like_dom_sf"/>
</dbReference>
<dbReference type="GO" id="GO:0005524">
    <property type="term" value="F:ATP binding"/>
    <property type="evidence" value="ECO:0007669"/>
    <property type="project" value="UniProtKB-KW"/>
</dbReference>
<dbReference type="EMBL" id="CAJFCJ010000007">
    <property type="protein sequence ID" value="CAD5117846.1"/>
    <property type="molecule type" value="Genomic_DNA"/>
</dbReference>
<keyword evidence="6" id="KW-0472">Membrane</keyword>
<comment type="subcellular location">
    <subcellularLocation>
        <location evidence="1">Membrane</location>
    </subcellularLocation>
</comment>
<keyword evidence="4" id="KW-0378">Hydrolase</keyword>
<evidence type="ECO:0000256" key="6">
    <source>
        <dbReference type="ARBA" id="ARBA00023136"/>
    </source>
</evidence>
<dbReference type="Pfam" id="PF09262">
    <property type="entry name" value="PEX-1N"/>
    <property type="match status" value="1"/>
</dbReference>
<gene>
    <name evidence="10" type="ORF">DGYR_LOCUS6330</name>
</gene>
<dbReference type="OrthoDB" id="2187at2759"/>
<name>A0A7I8VQT1_9ANNE</name>
<dbReference type="GO" id="GO:0016887">
    <property type="term" value="F:ATP hydrolysis activity"/>
    <property type="evidence" value="ECO:0007669"/>
    <property type="project" value="InterPro"/>
</dbReference>
<evidence type="ECO:0000256" key="5">
    <source>
        <dbReference type="ARBA" id="ARBA00022840"/>
    </source>
</evidence>
<dbReference type="Proteomes" id="UP000549394">
    <property type="component" value="Unassembled WGS sequence"/>
</dbReference>
<comment type="similarity">
    <text evidence="2">Belongs to the AAA ATPase family.</text>
</comment>
<dbReference type="InterPro" id="IPR003959">
    <property type="entry name" value="ATPase_AAA_core"/>
</dbReference>
<comment type="caution">
    <text evidence="10">The sequence shown here is derived from an EMBL/GenBank/DDBJ whole genome shotgun (WGS) entry which is preliminary data.</text>
</comment>
<dbReference type="InterPro" id="IPR003593">
    <property type="entry name" value="AAA+_ATPase"/>
</dbReference>
<evidence type="ECO:0000313" key="11">
    <source>
        <dbReference type="Proteomes" id="UP000549394"/>
    </source>
</evidence>
<accession>A0A7I8VQT1</accession>
<dbReference type="GO" id="GO:0005778">
    <property type="term" value="C:peroxisomal membrane"/>
    <property type="evidence" value="ECO:0007669"/>
    <property type="project" value="TreeGrafter"/>
</dbReference>
<dbReference type="PANTHER" id="PTHR23077">
    <property type="entry name" value="AAA-FAMILY ATPASE"/>
    <property type="match status" value="1"/>
</dbReference>
<dbReference type="GO" id="GO:0005829">
    <property type="term" value="C:cytosol"/>
    <property type="evidence" value="ECO:0007669"/>
    <property type="project" value="TreeGrafter"/>
</dbReference>
<dbReference type="Pfam" id="PF00004">
    <property type="entry name" value="AAA"/>
    <property type="match status" value="2"/>
</dbReference>
<sequence length="1052" mass="118136">MESKIAELKFRPQKNCFITIPRHWKPHYGQAAVRIWKLQREDCSKSVFVSSSGENINEDGIVHINGTYASKLSLIESSRIILSPVHNVAKALKVIIKPVTSDDWSLIERHSERVEATMLHQVRVVWKGQIAPLWITPGVCVFFKVIGLYPPGECATLDSSTELHVEPNLKDELDNDMEELTETHKISYTSEIIKKLYSFGLSLIGKKEQTEEEREVVEKKLEEKEKIKKPPNINTCIRVEKFPSTNLSENLSNYKLLPEAVYGLVEDFPGLPDIVRCSILKVPSPKALIAAQDRKIEEKPIDVHLILLDYNKSFVHRNIKVTVPNTRSNSLIVHENIMEQLDLEDGDRIKITKSTTNLMPCDKLHLNPCNALPEKFSSMMLETAFRNWLKQSTNIEFPLMLNSSNDFETICSIPTSSEGYLQVAVRVETNKKDTTSCYAVYHGRNFTVETDLNIVKKKKEASDEKLVKLLSDLRGLSEEDNKLALQTLNMIEEIGGSSLLITGPRGSGKTTYAQAIFGELKKNIGLYVEWVDCKPLRGKRHDVVQKYIKNALNQGIYKRPTLIVLDDLDAICGTPDEIEASGVDAQNSTRIAESFRSIIKMCRLENLPIAFLATAASKMSLNNALTRGKGFHVFQTTILIRPLTVDIRKNYLGSSFIGANLSSEFLEELSKNTEGYVAQDFENIKSICNHMKVSKKIKYINEDILKEATDKYIPIGFRRVSFTSLQGNVKWEDIGGLAEVKEDLLKILYWPSKYPELMKEINRPARAGILLYGAPGTGKTHLVGAVAEKTGLRLIVVKGPELLNKYIGASEAAVRDVFQRAASAKPSLLFFDELEALAPRRGHDSTGVTDRVVNQLLTELDGVEGRDGVFVLGATSRPDLIDPALLRPGRFDKKLHCPLPSAHERQEILEILSRNCSLNLGKDVDLSSISEKCRYFSSADLRALLCSTQLYAFKRLTLSLSNMNGSMPSKKESLWEINSLEDGIVRDFNVEEKLKDSENLQVTVYSEDFDRVLAEQKPSVDESERLRYEAIHAAMTSRSTSSISGQPRATLA</sequence>
<proteinExistence type="inferred from homology"/>
<evidence type="ECO:0000256" key="1">
    <source>
        <dbReference type="ARBA" id="ARBA00004370"/>
    </source>
</evidence>
<evidence type="ECO:0000256" key="8">
    <source>
        <dbReference type="ARBA" id="ARBA00034532"/>
    </source>
</evidence>
<evidence type="ECO:0000256" key="3">
    <source>
        <dbReference type="ARBA" id="ARBA00022741"/>
    </source>
</evidence>
<feature type="domain" description="AAA+ ATPase" evidence="9">
    <location>
        <begin position="765"/>
        <end position="901"/>
    </location>
</feature>
<evidence type="ECO:0000313" key="10">
    <source>
        <dbReference type="EMBL" id="CAD5117846.1"/>
    </source>
</evidence>
<dbReference type="InterPro" id="IPR003960">
    <property type="entry name" value="ATPase_AAA_CS"/>
</dbReference>
<keyword evidence="3" id="KW-0547">Nucleotide-binding</keyword>
<evidence type="ECO:0000256" key="7">
    <source>
        <dbReference type="ARBA" id="ARBA00032509"/>
    </source>
</evidence>
<keyword evidence="5" id="KW-0067">ATP-binding</keyword>
<dbReference type="Gene3D" id="3.10.330.10">
    <property type="match status" value="1"/>
</dbReference>
<dbReference type="GO" id="GO:0016558">
    <property type="term" value="P:protein import into peroxisome matrix"/>
    <property type="evidence" value="ECO:0007669"/>
    <property type="project" value="TreeGrafter"/>
</dbReference>
<dbReference type="InterPro" id="IPR027417">
    <property type="entry name" value="P-loop_NTPase"/>
</dbReference>
<feature type="domain" description="AAA+ ATPase" evidence="9">
    <location>
        <begin position="495"/>
        <end position="639"/>
    </location>
</feature>
<dbReference type="FunFam" id="3.40.50.300:FF:000149">
    <property type="entry name" value="Nuclear valosin-containing protein-like"/>
    <property type="match status" value="1"/>
</dbReference>
<dbReference type="InterPro" id="IPR050168">
    <property type="entry name" value="AAA_ATPase_domain"/>
</dbReference>
<protein>
    <recommendedName>
        <fullName evidence="8">Peroxisomal ATPase PEX1</fullName>
    </recommendedName>
    <alternativeName>
        <fullName evidence="7">Peroxin-1</fullName>
    </alternativeName>
</protein>
<keyword evidence="11" id="KW-1185">Reference proteome</keyword>
<dbReference type="Gene3D" id="1.10.8.60">
    <property type="match status" value="1"/>
</dbReference>
<evidence type="ECO:0000256" key="4">
    <source>
        <dbReference type="ARBA" id="ARBA00022801"/>
    </source>
</evidence>
<dbReference type="SUPFAM" id="SSF50692">
    <property type="entry name" value="ADC-like"/>
    <property type="match status" value="1"/>
</dbReference>
<dbReference type="InterPro" id="IPR015342">
    <property type="entry name" value="PEX1-N_C-lobe"/>
</dbReference>
<dbReference type="SUPFAM" id="SSF54585">
    <property type="entry name" value="Cdc48 domain 2-like"/>
    <property type="match status" value="1"/>
</dbReference>
<dbReference type="SUPFAM" id="SSF52540">
    <property type="entry name" value="P-loop containing nucleoside triphosphate hydrolases"/>
    <property type="match status" value="2"/>
</dbReference>
<dbReference type="InterPro" id="IPR029067">
    <property type="entry name" value="CDC48_domain_2-like_sf"/>
</dbReference>
<dbReference type="AlphaFoldDB" id="A0A7I8VQT1"/>
<dbReference type="PROSITE" id="PS00674">
    <property type="entry name" value="AAA"/>
    <property type="match status" value="1"/>
</dbReference>
<reference evidence="10 11" key="1">
    <citation type="submission" date="2020-08" db="EMBL/GenBank/DDBJ databases">
        <authorList>
            <person name="Hejnol A."/>
        </authorList>
    </citation>
    <scope>NUCLEOTIDE SEQUENCE [LARGE SCALE GENOMIC DNA]</scope>
</reference>
<organism evidence="10 11">
    <name type="scientific">Dimorphilus gyrociliatus</name>
    <dbReference type="NCBI Taxonomy" id="2664684"/>
    <lineage>
        <taxon>Eukaryota</taxon>
        <taxon>Metazoa</taxon>
        <taxon>Spiralia</taxon>
        <taxon>Lophotrochozoa</taxon>
        <taxon>Annelida</taxon>
        <taxon>Polychaeta</taxon>
        <taxon>Polychaeta incertae sedis</taxon>
        <taxon>Dinophilidae</taxon>
        <taxon>Dimorphilus</taxon>
    </lineage>
</organism>